<keyword evidence="1" id="KW-0812">Transmembrane</keyword>
<keyword evidence="1" id="KW-1133">Transmembrane helix</keyword>
<keyword evidence="1" id="KW-0472">Membrane</keyword>
<feature type="transmembrane region" description="Helical" evidence="1">
    <location>
        <begin position="44"/>
        <end position="68"/>
    </location>
</feature>
<evidence type="ECO:0000313" key="2">
    <source>
        <dbReference type="EMBL" id="PWN93870.1"/>
    </source>
</evidence>
<organism evidence="2 3">
    <name type="scientific">Acaromyces ingoldii</name>
    <dbReference type="NCBI Taxonomy" id="215250"/>
    <lineage>
        <taxon>Eukaryota</taxon>
        <taxon>Fungi</taxon>
        <taxon>Dikarya</taxon>
        <taxon>Basidiomycota</taxon>
        <taxon>Ustilaginomycotina</taxon>
        <taxon>Exobasidiomycetes</taxon>
        <taxon>Exobasidiales</taxon>
        <taxon>Cryptobasidiaceae</taxon>
        <taxon>Acaromyces</taxon>
    </lineage>
</organism>
<gene>
    <name evidence="2" type="ORF">FA10DRAFT_33655</name>
</gene>
<dbReference type="RefSeq" id="XP_025381068.1">
    <property type="nucleotide sequence ID" value="XM_025525441.1"/>
</dbReference>
<dbReference type="EMBL" id="KZ819634">
    <property type="protein sequence ID" value="PWN93870.1"/>
    <property type="molecule type" value="Genomic_DNA"/>
</dbReference>
<dbReference type="Proteomes" id="UP000245768">
    <property type="component" value="Unassembled WGS sequence"/>
</dbReference>
<evidence type="ECO:0000313" key="3">
    <source>
        <dbReference type="Proteomes" id="UP000245768"/>
    </source>
</evidence>
<dbReference type="GeneID" id="37047357"/>
<sequence length="131" mass="14122">MVPLRHWEPVSDPTVKSQLTPEARSHKVFACPSAAQMVCDGKTITFLVTGAALVPWITFASTATWFLLASSRHSAVRPTLLKCNSTQALLVDDELADFAVLVPPKIRALPSIGSYSATSSDMVRTCSVYGN</sequence>
<evidence type="ECO:0000256" key="1">
    <source>
        <dbReference type="SAM" id="Phobius"/>
    </source>
</evidence>
<name>A0A316YWG5_9BASI</name>
<accession>A0A316YWG5</accession>
<proteinExistence type="predicted"/>
<keyword evidence="3" id="KW-1185">Reference proteome</keyword>
<dbReference type="AlphaFoldDB" id="A0A316YWG5"/>
<dbReference type="InParanoid" id="A0A316YWG5"/>
<reference evidence="2 3" key="1">
    <citation type="journal article" date="2018" name="Mol. Biol. Evol.">
        <title>Broad Genomic Sampling Reveals a Smut Pathogenic Ancestry of the Fungal Clade Ustilaginomycotina.</title>
        <authorList>
            <person name="Kijpornyongpan T."/>
            <person name="Mondo S.J."/>
            <person name="Barry K."/>
            <person name="Sandor L."/>
            <person name="Lee J."/>
            <person name="Lipzen A."/>
            <person name="Pangilinan J."/>
            <person name="LaButti K."/>
            <person name="Hainaut M."/>
            <person name="Henrissat B."/>
            <person name="Grigoriev I.V."/>
            <person name="Spatafora J.W."/>
            <person name="Aime M.C."/>
        </authorList>
    </citation>
    <scope>NUCLEOTIDE SEQUENCE [LARGE SCALE GENOMIC DNA]</scope>
    <source>
        <strain evidence="2 3">MCA 4198</strain>
    </source>
</reference>
<protein>
    <submittedName>
        <fullName evidence="2">Uncharacterized protein</fullName>
    </submittedName>
</protein>